<dbReference type="Pfam" id="PF02643">
    <property type="entry name" value="DUF192"/>
    <property type="match status" value="1"/>
</dbReference>
<dbReference type="Gene3D" id="2.60.120.1140">
    <property type="entry name" value="Protein of unknown function DUF192"/>
    <property type="match status" value="1"/>
</dbReference>
<dbReference type="AlphaFoldDB" id="A0A1F5Q9A1"/>
<dbReference type="PANTHER" id="PTHR37953">
    <property type="entry name" value="UPF0127 PROTEIN MJ1496"/>
    <property type="match status" value="1"/>
</dbReference>
<evidence type="ECO:0008006" key="3">
    <source>
        <dbReference type="Google" id="ProtNLM"/>
    </source>
</evidence>
<dbReference type="PANTHER" id="PTHR37953:SF1">
    <property type="entry name" value="UPF0127 PROTEIN MJ1496"/>
    <property type="match status" value="1"/>
</dbReference>
<dbReference type="InterPro" id="IPR003795">
    <property type="entry name" value="DUF192"/>
</dbReference>
<accession>A0A1F5Q9A1</accession>
<comment type="caution">
    <text evidence="1">The sequence shown here is derived from an EMBL/GenBank/DDBJ whole genome shotgun (WGS) entry which is preliminary data.</text>
</comment>
<gene>
    <name evidence="1" type="ORF">A3J05_04585</name>
</gene>
<protein>
    <recommendedName>
        <fullName evidence="3">DUF192 domain-containing protein</fullName>
    </recommendedName>
</protein>
<reference evidence="1 2" key="1">
    <citation type="journal article" date="2016" name="Nat. Commun.">
        <title>Thousands of microbial genomes shed light on interconnected biogeochemical processes in an aquifer system.</title>
        <authorList>
            <person name="Anantharaman K."/>
            <person name="Brown C.T."/>
            <person name="Hug L.A."/>
            <person name="Sharon I."/>
            <person name="Castelle C.J."/>
            <person name="Probst A.J."/>
            <person name="Thomas B.C."/>
            <person name="Singh A."/>
            <person name="Wilkins M.J."/>
            <person name="Karaoz U."/>
            <person name="Brodie E.L."/>
            <person name="Williams K.H."/>
            <person name="Hubbard S.S."/>
            <person name="Banfield J.F."/>
        </authorList>
    </citation>
    <scope>NUCLEOTIDE SEQUENCE [LARGE SCALE GENOMIC DNA]</scope>
</reference>
<name>A0A1F5Q9A1_9BACT</name>
<dbReference type="InterPro" id="IPR038695">
    <property type="entry name" value="Saro_0823-like_sf"/>
</dbReference>
<evidence type="ECO:0000313" key="2">
    <source>
        <dbReference type="Proteomes" id="UP000177235"/>
    </source>
</evidence>
<proteinExistence type="predicted"/>
<evidence type="ECO:0000313" key="1">
    <source>
        <dbReference type="EMBL" id="OGE98708.1"/>
    </source>
</evidence>
<organism evidence="1 2">
    <name type="scientific">Candidatus Doudnabacteria bacterium RIFCSPLOWO2_02_FULL_48_13</name>
    <dbReference type="NCBI Taxonomy" id="1817845"/>
    <lineage>
        <taxon>Bacteria</taxon>
        <taxon>Candidatus Doudnaibacteriota</taxon>
    </lineage>
</organism>
<sequence length="149" mass="16600">MIKFVIFIVLLLLGGGLYYLHAAREQLAVATLTIKNKEIQIEIADSLAAQALGLSGRQSLCADCGMLFIYDRPKFQRFTMRDMNFPLDMIFIDKGKIVEIREAIPNPKSGGSPVIIQSANQADAVLEVNDGFVWKNKIKVGDMVVLRKK</sequence>
<dbReference type="EMBL" id="MFFF01000027">
    <property type="protein sequence ID" value="OGE98708.1"/>
    <property type="molecule type" value="Genomic_DNA"/>
</dbReference>
<dbReference type="Proteomes" id="UP000177235">
    <property type="component" value="Unassembled WGS sequence"/>
</dbReference>